<reference evidence="1" key="2">
    <citation type="journal article" date="2015" name="Fish Shellfish Immunol.">
        <title>Early steps in the European eel (Anguilla anguilla)-Vibrio vulnificus interaction in the gills: Role of the RtxA13 toxin.</title>
        <authorList>
            <person name="Callol A."/>
            <person name="Pajuelo D."/>
            <person name="Ebbesson L."/>
            <person name="Teles M."/>
            <person name="MacKenzie S."/>
            <person name="Amaro C."/>
        </authorList>
    </citation>
    <scope>NUCLEOTIDE SEQUENCE</scope>
</reference>
<evidence type="ECO:0000313" key="1">
    <source>
        <dbReference type="EMBL" id="JAH63109.1"/>
    </source>
</evidence>
<dbReference type="AlphaFoldDB" id="A0A0E9UB53"/>
<accession>A0A0E9UB53</accession>
<sequence length="33" mass="3946">MKSTHVNDKTISIIRWPPVLFISIHFLFEMCKL</sequence>
<name>A0A0E9UB53_ANGAN</name>
<protein>
    <submittedName>
        <fullName evidence="1">Uncharacterized protein</fullName>
    </submittedName>
</protein>
<proteinExistence type="predicted"/>
<reference evidence="1" key="1">
    <citation type="submission" date="2014-11" db="EMBL/GenBank/DDBJ databases">
        <authorList>
            <person name="Amaro Gonzalez C."/>
        </authorList>
    </citation>
    <scope>NUCLEOTIDE SEQUENCE</scope>
</reference>
<organism evidence="1">
    <name type="scientific">Anguilla anguilla</name>
    <name type="common">European freshwater eel</name>
    <name type="synonym">Muraena anguilla</name>
    <dbReference type="NCBI Taxonomy" id="7936"/>
    <lineage>
        <taxon>Eukaryota</taxon>
        <taxon>Metazoa</taxon>
        <taxon>Chordata</taxon>
        <taxon>Craniata</taxon>
        <taxon>Vertebrata</taxon>
        <taxon>Euteleostomi</taxon>
        <taxon>Actinopterygii</taxon>
        <taxon>Neopterygii</taxon>
        <taxon>Teleostei</taxon>
        <taxon>Anguilliformes</taxon>
        <taxon>Anguillidae</taxon>
        <taxon>Anguilla</taxon>
    </lineage>
</organism>
<dbReference type="EMBL" id="GBXM01045468">
    <property type="protein sequence ID" value="JAH63109.1"/>
    <property type="molecule type" value="Transcribed_RNA"/>
</dbReference>